<dbReference type="AlphaFoldDB" id="A0A5N1IRD2"/>
<keyword evidence="2" id="KW-0540">Nuclease</keyword>
<feature type="domain" description="Exonuclease" evidence="1">
    <location>
        <begin position="8"/>
        <end position="174"/>
    </location>
</feature>
<keyword evidence="2" id="KW-0269">Exonuclease</keyword>
<accession>A0A5N1IRD2</accession>
<dbReference type="Pfam" id="PF00929">
    <property type="entry name" value="RNase_T"/>
    <property type="match status" value="1"/>
</dbReference>
<dbReference type="GO" id="GO:0008408">
    <property type="term" value="F:3'-5' exonuclease activity"/>
    <property type="evidence" value="ECO:0007669"/>
    <property type="project" value="TreeGrafter"/>
</dbReference>
<gene>
    <name evidence="2" type="ORF">F0P94_12010</name>
</gene>
<dbReference type="InterPro" id="IPR046768">
    <property type="entry name" value="ExoX-like_C"/>
</dbReference>
<dbReference type="GO" id="GO:0003676">
    <property type="term" value="F:nucleic acid binding"/>
    <property type="evidence" value="ECO:0007669"/>
    <property type="project" value="InterPro"/>
</dbReference>
<keyword evidence="3" id="KW-1185">Reference proteome</keyword>
<dbReference type="SUPFAM" id="SSF53098">
    <property type="entry name" value="Ribonuclease H-like"/>
    <property type="match status" value="1"/>
</dbReference>
<organism evidence="2 3">
    <name type="scientific">Adhaeribacter soli</name>
    <dbReference type="NCBI Taxonomy" id="2607655"/>
    <lineage>
        <taxon>Bacteria</taxon>
        <taxon>Pseudomonadati</taxon>
        <taxon>Bacteroidota</taxon>
        <taxon>Cytophagia</taxon>
        <taxon>Cytophagales</taxon>
        <taxon>Hymenobacteraceae</taxon>
        <taxon>Adhaeribacter</taxon>
    </lineage>
</organism>
<name>A0A5N1IRD2_9BACT</name>
<dbReference type="Gene3D" id="3.30.420.10">
    <property type="entry name" value="Ribonuclease H-like superfamily/Ribonuclease H"/>
    <property type="match status" value="1"/>
</dbReference>
<dbReference type="PANTHER" id="PTHR30231:SF41">
    <property type="entry name" value="DNA POLYMERASE III SUBUNIT EPSILON"/>
    <property type="match status" value="1"/>
</dbReference>
<dbReference type="GO" id="GO:0045004">
    <property type="term" value="P:DNA replication proofreading"/>
    <property type="evidence" value="ECO:0007669"/>
    <property type="project" value="TreeGrafter"/>
</dbReference>
<keyword evidence="2" id="KW-0378">Hydrolase</keyword>
<dbReference type="EMBL" id="VTWT01000006">
    <property type="protein sequence ID" value="KAA9332725.1"/>
    <property type="molecule type" value="Genomic_DNA"/>
</dbReference>
<evidence type="ECO:0000259" key="1">
    <source>
        <dbReference type="SMART" id="SM00479"/>
    </source>
</evidence>
<dbReference type="InterPro" id="IPR036397">
    <property type="entry name" value="RNaseH_sf"/>
</dbReference>
<sequence length="270" mass="31048">MKLNLRKPIVFFDLETTGTDICKDRIVEISVLKVMPDGEEILKTRKINPTIPIPLESSMIHKIYDDDVKDCPTFAKVARNLHDFLQGCDLGGYNLLKFDIPLLAEEFLRCDIEFDITNRAIVDVCRIFHQMEQRTLSAAYKFYCDKHLTDAHSAEADTVATYEILKAQILRYENVSMVSADMKEVFPVCNDMLQLHKFTAQNTADLSGRIVYNNAGQEVFNFGKHKNVPVEQVLAKEPSYYDWMMKGEFPLYTKKVLTKIKLRGVTMFKA</sequence>
<dbReference type="SMART" id="SM00479">
    <property type="entry name" value="EXOIII"/>
    <property type="match status" value="1"/>
</dbReference>
<dbReference type="InterPro" id="IPR012337">
    <property type="entry name" value="RNaseH-like_sf"/>
</dbReference>
<comment type="caution">
    <text evidence="2">The sequence shown here is derived from an EMBL/GenBank/DDBJ whole genome shotgun (WGS) entry which is preliminary data.</text>
</comment>
<dbReference type="PANTHER" id="PTHR30231">
    <property type="entry name" value="DNA POLYMERASE III SUBUNIT EPSILON"/>
    <property type="match status" value="1"/>
</dbReference>
<dbReference type="Proteomes" id="UP000326570">
    <property type="component" value="Unassembled WGS sequence"/>
</dbReference>
<reference evidence="2 3" key="1">
    <citation type="submission" date="2019-09" db="EMBL/GenBank/DDBJ databases">
        <title>Genome sequence of Adhaeribacter sp. M2.</title>
        <authorList>
            <person name="Srinivasan S."/>
        </authorList>
    </citation>
    <scope>NUCLEOTIDE SEQUENCE [LARGE SCALE GENOMIC DNA]</scope>
    <source>
        <strain evidence="2 3">M2</strain>
    </source>
</reference>
<dbReference type="RefSeq" id="WP_150904138.1">
    <property type="nucleotide sequence ID" value="NZ_VTWT01000006.1"/>
</dbReference>
<proteinExistence type="predicted"/>
<dbReference type="GO" id="GO:0005829">
    <property type="term" value="C:cytosol"/>
    <property type="evidence" value="ECO:0007669"/>
    <property type="project" value="TreeGrafter"/>
</dbReference>
<dbReference type="CDD" id="cd06127">
    <property type="entry name" value="DEDDh"/>
    <property type="match status" value="1"/>
</dbReference>
<evidence type="ECO:0000313" key="3">
    <source>
        <dbReference type="Proteomes" id="UP000326570"/>
    </source>
</evidence>
<protein>
    <submittedName>
        <fullName evidence="2">3'-5' exonuclease</fullName>
    </submittedName>
</protein>
<evidence type="ECO:0000313" key="2">
    <source>
        <dbReference type="EMBL" id="KAA9332725.1"/>
    </source>
</evidence>
<dbReference type="Pfam" id="PF20600">
    <property type="entry name" value="ExoX-like_C"/>
    <property type="match status" value="1"/>
</dbReference>
<dbReference type="InterPro" id="IPR013520">
    <property type="entry name" value="Ribonucl_H"/>
</dbReference>